<dbReference type="RefSeq" id="XP_028038894.1">
    <property type="nucleotide sequence ID" value="XM_028183093.1"/>
</dbReference>
<reference evidence="5" key="1">
    <citation type="submission" date="2025-08" db="UniProtKB">
        <authorList>
            <consortium name="RefSeq"/>
        </authorList>
    </citation>
    <scope>IDENTIFICATION</scope>
    <source>
        <tissue evidence="5">Silk gland</tissue>
    </source>
</reference>
<organism evidence="4 5">
    <name type="scientific">Bombyx mandarina</name>
    <name type="common">Wild silk moth</name>
    <name type="synonym">Wild silkworm</name>
    <dbReference type="NCBI Taxonomy" id="7092"/>
    <lineage>
        <taxon>Eukaryota</taxon>
        <taxon>Metazoa</taxon>
        <taxon>Ecdysozoa</taxon>
        <taxon>Arthropoda</taxon>
        <taxon>Hexapoda</taxon>
        <taxon>Insecta</taxon>
        <taxon>Pterygota</taxon>
        <taxon>Neoptera</taxon>
        <taxon>Endopterygota</taxon>
        <taxon>Lepidoptera</taxon>
        <taxon>Glossata</taxon>
        <taxon>Ditrysia</taxon>
        <taxon>Bombycoidea</taxon>
        <taxon>Bombycidae</taxon>
        <taxon>Bombycinae</taxon>
        <taxon>Bombyx</taxon>
    </lineage>
</organism>
<evidence type="ECO:0000256" key="3">
    <source>
        <dbReference type="PROSITE-ProRule" id="PRU00497"/>
    </source>
</evidence>
<dbReference type="PANTHER" id="PTHR10380">
    <property type="entry name" value="CUTICLE PROTEIN"/>
    <property type="match status" value="1"/>
</dbReference>
<proteinExistence type="predicted"/>
<dbReference type="PRINTS" id="PR00947">
    <property type="entry name" value="CUTICLE"/>
</dbReference>
<dbReference type="InterPro" id="IPR031311">
    <property type="entry name" value="CHIT_BIND_RR_consensus"/>
</dbReference>
<dbReference type="Pfam" id="PF00379">
    <property type="entry name" value="Chitin_bind_4"/>
    <property type="match status" value="1"/>
</dbReference>
<dbReference type="PROSITE" id="PS51155">
    <property type="entry name" value="CHIT_BIND_RR_2"/>
    <property type="match status" value="1"/>
</dbReference>
<evidence type="ECO:0000256" key="2">
    <source>
        <dbReference type="ARBA" id="ARBA00022729"/>
    </source>
</evidence>
<name>A0A6J2KF84_BOMMA</name>
<dbReference type="Proteomes" id="UP000504629">
    <property type="component" value="Unplaced"/>
</dbReference>
<dbReference type="InterPro" id="IPR050468">
    <property type="entry name" value="Cuticle_Struct_Prot"/>
</dbReference>
<dbReference type="KEGG" id="bman:114249490"/>
<dbReference type="GO" id="GO:0062129">
    <property type="term" value="C:chitin-based extracellular matrix"/>
    <property type="evidence" value="ECO:0007669"/>
    <property type="project" value="TreeGrafter"/>
</dbReference>
<dbReference type="GeneID" id="114249490"/>
<dbReference type="InterPro" id="IPR000618">
    <property type="entry name" value="Insect_cuticle"/>
</dbReference>
<evidence type="ECO:0000256" key="1">
    <source>
        <dbReference type="ARBA" id="ARBA00022460"/>
    </source>
</evidence>
<evidence type="ECO:0000313" key="4">
    <source>
        <dbReference type="Proteomes" id="UP000504629"/>
    </source>
</evidence>
<dbReference type="AlphaFoldDB" id="A0A6J2KF84"/>
<gene>
    <name evidence="5" type="primary">LOC114249490</name>
</gene>
<accession>A0A6J2KF84</accession>
<keyword evidence="4" id="KW-1185">Reference proteome</keyword>
<evidence type="ECO:0000313" key="5">
    <source>
        <dbReference type="RefSeq" id="XP_028038894.1"/>
    </source>
</evidence>
<dbReference type="PANTHER" id="PTHR10380:SF173">
    <property type="entry name" value="CUTICULAR PROTEIN 47EF, ISOFORM C-RELATED"/>
    <property type="match status" value="1"/>
</dbReference>
<dbReference type="CTD" id="138124735"/>
<dbReference type="OrthoDB" id="7447598at2759"/>
<keyword evidence="1 3" id="KW-0193">Cuticle</keyword>
<sequence length="220" mass="24473">MKISIMEELCQNVAVYVTVITAVSAGQVYINQLVDQALTQPDYPSEVYQQEYPAYHPQPFVPNHQPEKEARILSYMSQNHGHAYQYAYESENGIKAQEVGQDEGSGKKVQGSYSYKGDDGQVYEVSYIADEHGFRAEGAHLPTPPPIPEAILKALETNARDEAAGVFDDGKYHEVTYGAASYNPHSSQGQIDEHQINPGQVQDHQVISGQRIESAYHGYH</sequence>
<dbReference type="GO" id="GO:0008010">
    <property type="term" value="F:structural constituent of chitin-based larval cuticle"/>
    <property type="evidence" value="ECO:0007669"/>
    <property type="project" value="TreeGrafter"/>
</dbReference>
<dbReference type="PROSITE" id="PS00233">
    <property type="entry name" value="CHIT_BIND_RR_1"/>
    <property type="match status" value="1"/>
</dbReference>
<protein>
    <submittedName>
        <fullName evidence="5">Cuticle protein 3-like</fullName>
    </submittedName>
</protein>
<keyword evidence="2" id="KW-0732">Signal</keyword>